<dbReference type="PRINTS" id="PR00111">
    <property type="entry name" value="ABHYDROLASE"/>
</dbReference>
<evidence type="ECO:0000256" key="1">
    <source>
        <dbReference type="ARBA" id="ARBA00022801"/>
    </source>
</evidence>
<dbReference type="AlphaFoldDB" id="A0A4U1BAA6"/>
<dbReference type="PRINTS" id="PR00412">
    <property type="entry name" value="EPOXHYDRLASE"/>
</dbReference>
<dbReference type="InterPro" id="IPR000639">
    <property type="entry name" value="Epox_hydrolase-like"/>
</dbReference>
<dbReference type="RefSeq" id="WP_136854091.1">
    <property type="nucleotide sequence ID" value="NZ_SWCI01000012.1"/>
</dbReference>
<dbReference type="Proteomes" id="UP000305674">
    <property type="component" value="Unassembled WGS sequence"/>
</dbReference>
<dbReference type="OrthoDB" id="9808398at2"/>
<proteinExistence type="predicted"/>
<dbReference type="Gene3D" id="3.40.50.1820">
    <property type="entry name" value="alpha/beta hydrolase"/>
    <property type="match status" value="1"/>
</dbReference>
<dbReference type="InterPro" id="IPR029058">
    <property type="entry name" value="AB_hydrolase_fold"/>
</dbReference>
<keyword evidence="1 3" id="KW-0378">Hydrolase</keyword>
<accession>A0A4U1BAA6</accession>
<name>A0A4U1BAA6_9GAMM</name>
<reference evidence="3 4" key="1">
    <citation type="submission" date="2019-04" db="EMBL/GenBank/DDBJ databases">
        <authorList>
            <person name="Hwang J.C."/>
        </authorList>
    </citation>
    <scope>NUCLEOTIDE SEQUENCE [LARGE SCALE GENOMIC DNA]</scope>
    <source>
        <strain evidence="3 4">IMCC35001</strain>
    </source>
</reference>
<dbReference type="EMBL" id="SWCI01000012">
    <property type="protein sequence ID" value="TKB47756.1"/>
    <property type="molecule type" value="Genomic_DNA"/>
</dbReference>
<evidence type="ECO:0000313" key="4">
    <source>
        <dbReference type="Proteomes" id="UP000305674"/>
    </source>
</evidence>
<evidence type="ECO:0000313" key="3">
    <source>
        <dbReference type="EMBL" id="TKB47756.1"/>
    </source>
</evidence>
<dbReference type="Pfam" id="PF00561">
    <property type="entry name" value="Abhydrolase_1"/>
    <property type="match status" value="1"/>
</dbReference>
<dbReference type="GO" id="GO:0016787">
    <property type="term" value="F:hydrolase activity"/>
    <property type="evidence" value="ECO:0007669"/>
    <property type="project" value="UniProtKB-KW"/>
</dbReference>
<evidence type="ECO:0000259" key="2">
    <source>
        <dbReference type="Pfam" id="PF00561"/>
    </source>
</evidence>
<dbReference type="InterPro" id="IPR000073">
    <property type="entry name" value="AB_hydrolase_1"/>
</dbReference>
<dbReference type="PANTHER" id="PTHR46118:SF4">
    <property type="entry name" value="PROTEIN ABHD11"/>
    <property type="match status" value="1"/>
</dbReference>
<dbReference type="PANTHER" id="PTHR46118">
    <property type="entry name" value="PROTEIN ABHD11"/>
    <property type="match status" value="1"/>
</dbReference>
<sequence>MLNFIDQGSGPAVLLIHGLFGSADNLGRLGQSLLERGWRVIRIDLPNHGESPKGQSMALTAMADELERLRQQLGLAQWALVGHSLGGKVAMTYAQSHPERVLALAVADIAPNGYRTNRHQNILATLTRLENQPGLTRKMAQQAFMEAGIETGTTAFLMKSLKPEKQGSYDWQLDIGAIVHDYPQIIGPVPELPPFTGPVLFLKGELSEYLLPEHRQEILRRFPASKARVITGTGHWLHAEKPEQFNRHVADFLAPHMN</sequence>
<feature type="domain" description="AB hydrolase-1" evidence="2">
    <location>
        <begin position="11"/>
        <end position="142"/>
    </location>
</feature>
<keyword evidence="4" id="KW-1185">Reference proteome</keyword>
<dbReference type="SUPFAM" id="SSF53474">
    <property type="entry name" value="alpha/beta-Hydrolases"/>
    <property type="match status" value="1"/>
</dbReference>
<comment type="caution">
    <text evidence="3">The sequence shown here is derived from an EMBL/GenBank/DDBJ whole genome shotgun (WGS) entry which is preliminary data.</text>
</comment>
<organism evidence="3 4">
    <name type="scientific">Ferrimonas sediminicola</name>
    <dbReference type="NCBI Taxonomy" id="2569538"/>
    <lineage>
        <taxon>Bacteria</taxon>
        <taxon>Pseudomonadati</taxon>
        <taxon>Pseudomonadota</taxon>
        <taxon>Gammaproteobacteria</taxon>
        <taxon>Alteromonadales</taxon>
        <taxon>Ferrimonadaceae</taxon>
        <taxon>Ferrimonas</taxon>
    </lineage>
</organism>
<gene>
    <name evidence="3" type="ORF">FCL40_14865</name>
</gene>
<protein>
    <submittedName>
        <fullName evidence="3">Alpha/beta fold hydrolase</fullName>
    </submittedName>
</protein>